<feature type="compositionally biased region" description="Basic and acidic residues" evidence="1">
    <location>
        <begin position="1"/>
        <end position="13"/>
    </location>
</feature>
<reference evidence="2 3" key="1">
    <citation type="submission" date="2021-06" db="EMBL/GenBank/DDBJ databases">
        <authorList>
            <person name="Palmer J.M."/>
        </authorList>
    </citation>
    <scope>NUCLEOTIDE SEQUENCE [LARGE SCALE GENOMIC DNA]</scope>
    <source>
        <strain evidence="2 3">MEX-2019</strain>
        <tissue evidence="2">Muscle</tissue>
    </source>
</reference>
<feature type="region of interest" description="Disordered" evidence="1">
    <location>
        <begin position="1"/>
        <end position="27"/>
    </location>
</feature>
<keyword evidence="3" id="KW-1185">Reference proteome</keyword>
<gene>
    <name evidence="2" type="ORF">CRENBAI_000448</name>
</gene>
<evidence type="ECO:0000256" key="1">
    <source>
        <dbReference type="SAM" id="MobiDB-lite"/>
    </source>
</evidence>
<accession>A0AAV9QWY4</accession>
<comment type="caution">
    <text evidence="2">The sequence shown here is derived from an EMBL/GenBank/DDBJ whole genome shotgun (WGS) entry which is preliminary data.</text>
</comment>
<evidence type="ECO:0000313" key="2">
    <source>
        <dbReference type="EMBL" id="KAK5601383.1"/>
    </source>
</evidence>
<feature type="compositionally biased region" description="Basic and acidic residues" evidence="1">
    <location>
        <begin position="100"/>
        <end position="110"/>
    </location>
</feature>
<feature type="region of interest" description="Disordered" evidence="1">
    <location>
        <begin position="65"/>
        <end position="112"/>
    </location>
</feature>
<name>A0AAV9QWY4_9TELE</name>
<feature type="region of interest" description="Disordered" evidence="1">
    <location>
        <begin position="139"/>
        <end position="164"/>
    </location>
</feature>
<dbReference type="AlphaFoldDB" id="A0AAV9QWY4"/>
<sequence length="178" mass="19369">MSFGASHREERAPRGICGTSDLRTRGVNVGGHRETWERDTGAWGASFRSGYSVLRDRAVKADLERGRAQNTFQEADPRICHSGPRTEKNEPPVASVGPRTPERRRGERGPDFSLATPIQMHWPCPSHALCVPISGISTRPNSGTPRPTGAKLSRPHPPWGTCEPLKAEPCGAVPFLTG</sequence>
<protein>
    <submittedName>
        <fullName evidence="2">Uncharacterized protein</fullName>
    </submittedName>
</protein>
<dbReference type="EMBL" id="JAHHUM010002686">
    <property type="protein sequence ID" value="KAK5601383.1"/>
    <property type="molecule type" value="Genomic_DNA"/>
</dbReference>
<proteinExistence type="predicted"/>
<feature type="compositionally biased region" description="Basic and acidic residues" evidence="1">
    <location>
        <begin position="75"/>
        <end position="90"/>
    </location>
</feature>
<dbReference type="Proteomes" id="UP001311232">
    <property type="component" value="Unassembled WGS sequence"/>
</dbReference>
<organism evidence="2 3">
    <name type="scientific">Crenichthys baileyi</name>
    <name type="common">White River springfish</name>
    <dbReference type="NCBI Taxonomy" id="28760"/>
    <lineage>
        <taxon>Eukaryota</taxon>
        <taxon>Metazoa</taxon>
        <taxon>Chordata</taxon>
        <taxon>Craniata</taxon>
        <taxon>Vertebrata</taxon>
        <taxon>Euteleostomi</taxon>
        <taxon>Actinopterygii</taxon>
        <taxon>Neopterygii</taxon>
        <taxon>Teleostei</taxon>
        <taxon>Neoteleostei</taxon>
        <taxon>Acanthomorphata</taxon>
        <taxon>Ovalentaria</taxon>
        <taxon>Atherinomorphae</taxon>
        <taxon>Cyprinodontiformes</taxon>
        <taxon>Goodeidae</taxon>
        <taxon>Crenichthys</taxon>
    </lineage>
</organism>
<evidence type="ECO:0000313" key="3">
    <source>
        <dbReference type="Proteomes" id="UP001311232"/>
    </source>
</evidence>